<gene>
    <name evidence="1" type="ORF">LAZ67_2006303</name>
</gene>
<keyword evidence="2" id="KW-1185">Reference proteome</keyword>
<evidence type="ECO:0000313" key="2">
    <source>
        <dbReference type="Proteomes" id="UP001235939"/>
    </source>
</evidence>
<protein>
    <submittedName>
        <fullName evidence="1">Uncharacterized protein</fullName>
    </submittedName>
</protein>
<proteinExistence type="predicted"/>
<sequence>MGLGNVCPCILYSSSESCNSVVGMAIGVPLNYAHNVIVQNPTVFSGNGTEDCGKWMRDYERIAKSNCWDTTMKLANAPFFLEGTAGQ</sequence>
<evidence type="ECO:0000313" key="1">
    <source>
        <dbReference type="EMBL" id="UYV64003.1"/>
    </source>
</evidence>
<dbReference type="Proteomes" id="UP001235939">
    <property type="component" value="Chromosome 02"/>
</dbReference>
<organism evidence="1 2">
    <name type="scientific">Cordylochernes scorpioides</name>
    <dbReference type="NCBI Taxonomy" id="51811"/>
    <lineage>
        <taxon>Eukaryota</taxon>
        <taxon>Metazoa</taxon>
        <taxon>Ecdysozoa</taxon>
        <taxon>Arthropoda</taxon>
        <taxon>Chelicerata</taxon>
        <taxon>Arachnida</taxon>
        <taxon>Pseudoscorpiones</taxon>
        <taxon>Cheliferoidea</taxon>
        <taxon>Chernetidae</taxon>
        <taxon>Cordylochernes</taxon>
    </lineage>
</organism>
<accession>A0ABY6K825</accession>
<name>A0ABY6K825_9ARAC</name>
<dbReference type="EMBL" id="CP092864">
    <property type="protein sequence ID" value="UYV64003.1"/>
    <property type="molecule type" value="Genomic_DNA"/>
</dbReference>
<reference evidence="1 2" key="1">
    <citation type="submission" date="2022-01" db="EMBL/GenBank/DDBJ databases">
        <title>A chromosomal length assembly of Cordylochernes scorpioides.</title>
        <authorList>
            <person name="Zeh D."/>
            <person name="Zeh J."/>
        </authorList>
    </citation>
    <scope>NUCLEOTIDE SEQUENCE [LARGE SCALE GENOMIC DNA]</scope>
    <source>
        <strain evidence="1">IN4F17</strain>
        <tissue evidence="1">Whole Body</tissue>
    </source>
</reference>